<evidence type="ECO:0000256" key="7">
    <source>
        <dbReference type="ARBA" id="ARBA00022833"/>
    </source>
</evidence>
<comment type="caution">
    <text evidence="17">The sequence shown here is derived from an EMBL/GenBank/DDBJ whole genome shotgun (WGS) entry which is preliminary data.</text>
</comment>
<feature type="domain" description="FAD-binding PCMH-type" evidence="16">
    <location>
        <begin position="89"/>
        <end position="268"/>
    </location>
</feature>
<dbReference type="GO" id="GO:0071949">
    <property type="term" value="F:FAD binding"/>
    <property type="evidence" value="ECO:0007669"/>
    <property type="project" value="InterPro"/>
</dbReference>
<keyword evidence="18" id="KW-1185">Reference proteome</keyword>
<dbReference type="FunFam" id="1.10.45.10:FF:000001">
    <property type="entry name" value="D-lactate dehydrogenase mitochondrial"/>
    <property type="match status" value="1"/>
</dbReference>
<dbReference type="SUPFAM" id="SSF56176">
    <property type="entry name" value="FAD-binding/transporter-associated domain-like"/>
    <property type="match status" value="1"/>
</dbReference>
<evidence type="ECO:0000256" key="10">
    <source>
        <dbReference type="ARBA" id="ARBA00023128"/>
    </source>
</evidence>
<evidence type="ECO:0000256" key="12">
    <source>
        <dbReference type="ARBA" id="ARBA00039639"/>
    </source>
</evidence>
<evidence type="ECO:0000256" key="5">
    <source>
        <dbReference type="ARBA" id="ARBA00022723"/>
    </source>
</evidence>
<evidence type="ECO:0000313" key="17">
    <source>
        <dbReference type="EMBL" id="NXE83013.1"/>
    </source>
</evidence>
<dbReference type="InterPro" id="IPR036318">
    <property type="entry name" value="FAD-bd_PCMH-like_sf"/>
</dbReference>
<dbReference type="FunFam" id="3.30.465.10:FF:000053">
    <property type="entry name" value="D-lactate dehydrogenase (Cytochrome), putative"/>
    <property type="match status" value="1"/>
</dbReference>
<dbReference type="Gene3D" id="3.30.70.2740">
    <property type="match status" value="1"/>
</dbReference>
<name>A0A7K8PUE4_COCCO</name>
<dbReference type="FunFam" id="3.30.43.10:FF:000002">
    <property type="entry name" value="D-2-hydroxyglutarate dehydrogenase, mitochondrial"/>
    <property type="match status" value="1"/>
</dbReference>
<gene>
    <name evidence="17" type="primary">D2hgdh</name>
    <name evidence="17" type="ORF">COCCOC_R06074</name>
</gene>
<keyword evidence="9" id="KW-0560">Oxidoreductase</keyword>
<organism evidence="17 18">
    <name type="scientific">Cochlearius cochlearius</name>
    <name type="common">Boat-billed heron</name>
    <dbReference type="NCBI Taxonomy" id="110676"/>
    <lineage>
        <taxon>Eukaryota</taxon>
        <taxon>Metazoa</taxon>
        <taxon>Chordata</taxon>
        <taxon>Craniata</taxon>
        <taxon>Vertebrata</taxon>
        <taxon>Euteleostomi</taxon>
        <taxon>Archelosauria</taxon>
        <taxon>Archosauria</taxon>
        <taxon>Dinosauria</taxon>
        <taxon>Saurischia</taxon>
        <taxon>Theropoda</taxon>
        <taxon>Coelurosauria</taxon>
        <taxon>Aves</taxon>
        <taxon>Neognathae</taxon>
        <taxon>Neoaves</taxon>
        <taxon>Aequornithes</taxon>
        <taxon>Pelecaniformes</taxon>
        <taxon>Ardeidae</taxon>
        <taxon>Cochlearius</taxon>
    </lineage>
</organism>
<keyword evidence="4" id="KW-0285">Flavoprotein</keyword>
<protein>
    <recommendedName>
        <fullName evidence="12">D-2-hydroxyglutarate dehydrogenase, mitochondrial</fullName>
        <ecNumber evidence="11">1.1.99.39</ecNumber>
    </recommendedName>
</protein>
<dbReference type="InterPro" id="IPR016166">
    <property type="entry name" value="FAD-bd_PCMH"/>
</dbReference>
<dbReference type="Gene3D" id="3.30.465.10">
    <property type="match status" value="1"/>
</dbReference>
<dbReference type="InterPro" id="IPR016167">
    <property type="entry name" value="FAD-bd_PCMH_sub1"/>
</dbReference>
<evidence type="ECO:0000256" key="9">
    <source>
        <dbReference type="ARBA" id="ARBA00023002"/>
    </source>
</evidence>
<dbReference type="GO" id="GO:0006108">
    <property type="term" value="P:malate metabolic process"/>
    <property type="evidence" value="ECO:0007669"/>
    <property type="project" value="UniProtKB-ARBA"/>
</dbReference>
<reference evidence="17 18" key="1">
    <citation type="submission" date="2019-09" db="EMBL/GenBank/DDBJ databases">
        <title>Bird 10,000 Genomes (B10K) Project - Family phase.</title>
        <authorList>
            <person name="Zhang G."/>
        </authorList>
    </citation>
    <scope>NUCLEOTIDE SEQUENCE [LARGE SCALE GENOMIC DNA]</scope>
    <source>
        <strain evidence="17">B10K-CU-031-03</strain>
        <tissue evidence="17">Muscle</tissue>
    </source>
</reference>
<dbReference type="FunFam" id="3.30.70.2740:FF:000002">
    <property type="entry name" value="D-2-hydroxyglutarate dehydrogenase mitochondrial"/>
    <property type="match status" value="1"/>
</dbReference>
<evidence type="ECO:0000256" key="11">
    <source>
        <dbReference type="ARBA" id="ARBA00039003"/>
    </source>
</evidence>
<dbReference type="InterPro" id="IPR004113">
    <property type="entry name" value="FAD-bd_oxidored_4_C"/>
</dbReference>
<dbReference type="SUPFAM" id="SSF55103">
    <property type="entry name" value="FAD-linked oxidases, C-terminal domain"/>
    <property type="match status" value="1"/>
</dbReference>
<feature type="region of interest" description="Disordered" evidence="15">
    <location>
        <begin position="1"/>
        <end position="40"/>
    </location>
</feature>
<evidence type="ECO:0000259" key="16">
    <source>
        <dbReference type="PROSITE" id="PS51387"/>
    </source>
</evidence>
<dbReference type="Pfam" id="PF02913">
    <property type="entry name" value="FAD-oxidase_C"/>
    <property type="match status" value="1"/>
</dbReference>
<dbReference type="AlphaFoldDB" id="A0A7K8PUE4"/>
<evidence type="ECO:0000256" key="14">
    <source>
        <dbReference type="ARBA" id="ARBA00049267"/>
    </source>
</evidence>
<feature type="non-terminal residue" evidence="17">
    <location>
        <position position="528"/>
    </location>
</feature>
<dbReference type="EMBL" id="VWPP01000697">
    <property type="protein sequence ID" value="NXE83013.1"/>
    <property type="molecule type" value="Genomic_DNA"/>
</dbReference>
<accession>A0A7K8PUE4</accession>
<dbReference type="Pfam" id="PF01565">
    <property type="entry name" value="FAD_binding_4"/>
    <property type="match status" value="1"/>
</dbReference>
<keyword evidence="8" id="KW-0809">Transit peptide</keyword>
<comment type="cofactor">
    <cofactor evidence="1">
        <name>FAD</name>
        <dbReference type="ChEBI" id="CHEBI:57692"/>
    </cofactor>
</comment>
<dbReference type="Proteomes" id="UP000525205">
    <property type="component" value="Unassembled WGS sequence"/>
</dbReference>
<evidence type="ECO:0000256" key="2">
    <source>
        <dbReference type="ARBA" id="ARBA00004173"/>
    </source>
</evidence>
<comment type="similarity">
    <text evidence="3">Belongs to the FAD-binding oxidoreductase/transferase type 4 family.</text>
</comment>
<dbReference type="Gene3D" id="3.30.43.10">
    <property type="entry name" value="Uridine Diphospho-n-acetylenolpyruvylglucosamine Reductase, domain 2"/>
    <property type="match status" value="1"/>
</dbReference>
<comment type="subcellular location">
    <subcellularLocation>
        <location evidence="2">Mitochondrion</location>
    </subcellularLocation>
</comment>
<dbReference type="InterPro" id="IPR051264">
    <property type="entry name" value="FAD-oxidored/transferase_4"/>
</dbReference>
<evidence type="ECO:0000256" key="4">
    <source>
        <dbReference type="ARBA" id="ARBA00022630"/>
    </source>
</evidence>
<dbReference type="FunFam" id="3.30.70.2190:FF:000001">
    <property type="entry name" value="D-2-hydroxyglutarate dehydrogenase mitochondrial"/>
    <property type="match status" value="1"/>
</dbReference>
<dbReference type="Gene3D" id="3.30.70.2190">
    <property type="match status" value="1"/>
</dbReference>
<dbReference type="GO" id="GO:0005739">
    <property type="term" value="C:mitochondrion"/>
    <property type="evidence" value="ECO:0007669"/>
    <property type="project" value="UniProtKB-SubCell"/>
</dbReference>
<feature type="compositionally biased region" description="Polar residues" evidence="15">
    <location>
        <begin position="1"/>
        <end position="13"/>
    </location>
</feature>
<evidence type="ECO:0000256" key="13">
    <source>
        <dbReference type="ARBA" id="ARBA00045410"/>
    </source>
</evidence>
<dbReference type="InterPro" id="IPR016169">
    <property type="entry name" value="FAD-bd_PCMH_sub2"/>
</dbReference>
<evidence type="ECO:0000256" key="8">
    <source>
        <dbReference type="ARBA" id="ARBA00022946"/>
    </source>
</evidence>
<keyword evidence="7" id="KW-0862">Zinc</keyword>
<dbReference type="EC" id="1.1.99.39" evidence="11"/>
<evidence type="ECO:0000256" key="1">
    <source>
        <dbReference type="ARBA" id="ARBA00001974"/>
    </source>
</evidence>
<keyword evidence="6" id="KW-0274">FAD</keyword>
<dbReference type="PANTHER" id="PTHR43716">
    <property type="entry name" value="D-2-HYDROXYGLUTARATE DEHYDROGENASE, MITOCHONDRIAL"/>
    <property type="match status" value="1"/>
</dbReference>
<dbReference type="InterPro" id="IPR016164">
    <property type="entry name" value="FAD-linked_Oxase-like_C"/>
</dbReference>
<dbReference type="InterPro" id="IPR016171">
    <property type="entry name" value="Vanillyl_alc_oxidase_C-sub2"/>
</dbReference>
<evidence type="ECO:0000256" key="15">
    <source>
        <dbReference type="SAM" id="MobiDB-lite"/>
    </source>
</evidence>
<dbReference type="PANTHER" id="PTHR43716:SF1">
    <property type="entry name" value="D-2-HYDROXYGLUTARATE DEHYDROGENASE, MITOCHONDRIAL"/>
    <property type="match status" value="1"/>
</dbReference>
<dbReference type="Gene3D" id="1.10.45.10">
    <property type="entry name" value="Vanillyl-alcohol Oxidase, Chain A, domain 4"/>
    <property type="match status" value="1"/>
</dbReference>
<keyword evidence="10" id="KW-0496">Mitochondrion</keyword>
<feature type="non-terminal residue" evidence="17">
    <location>
        <position position="1"/>
    </location>
</feature>
<dbReference type="GO" id="GO:0046872">
    <property type="term" value="F:metal ion binding"/>
    <property type="evidence" value="ECO:0007669"/>
    <property type="project" value="UniProtKB-KW"/>
</dbReference>
<evidence type="ECO:0000256" key="3">
    <source>
        <dbReference type="ARBA" id="ARBA00008000"/>
    </source>
</evidence>
<sequence length="528" mass="57701">IVSSAPGTLQQRRQPGAVAVPWGAGPRPRAASSGPQPVVPTRQRYGVRRLPFARLCGSDVAFFERVMPGRVVTDPEELEPFNVDWLKSVRGCSKLMLKPQTTAEVSQALRYCYERNLAVNPQGGNTGLVGGSVPVFDEIILSTALMNRIISFDKVSGILVCQAGCILEKLNEYLEEQGFIMPLDLGAKGTCHIGGNVATNAGGLRLLRYGSLRGTVLGLEVVLADGSPLDCLASLRKDNTGYDLKQLFIGSEGTLGVITAVSILCPQKPKAVNLAFLGCQSFAKVLETFTACRAMLGEILSAYEFMDEKCMELVESHLKLSNPVTGSPFYILIETSGSNSAHDEEKLNNFLEQAMTSGLVTDGTVATDDKKIKAKVLGLIWISLIHQMLWSLRERITEALTHDGYVYKYDISLPVGKLYDLVTDMRARLGQSAKNVVGYGHLGDGNLHLNVTAESYSHSLLDAIEPFVYEWTARYNGSISAEHGLGFKKKQFIQYSKPREAILLMQRFKAMLDPKGILNPYKTLPSSS</sequence>
<proteinExistence type="inferred from homology"/>
<dbReference type="PROSITE" id="PS51387">
    <property type="entry name" value="FAD_PCMH"/>
    <property type="match status" value="1"/>
</dbReference>
<dbReference type="GO" id="GO:0051990">
    <property type="term" value="F:(R)-2-hydroxyglutarate dehydrogenase activity"/>
    <property type="evidence" value="ECO:0007669"/>
    <property type="project" value="UniProtKB-EC"/>
</dbReference>
<evidence type="ECO:0000256" key="6">
    <source>
        <dbReference type="ARBA" id="ARBA00022827"/>
    </source>
</evidence>
<dbReference type="InterPro" id="IPR006094">
    <property type="entry name" value="Oxid_FAD_bind_N"/>
</dbReference>
<keyword evidence="5" id="KW-0479">Metal-binding</keyword>
<comment type="catalytic activity">
    <reaction evidence="14">
        <text>(R)-malate + A = oxaloacetate + AH2</text>
        <dbReference type="Rhea" id="RHEA:67460"/>
        <dbReference type="ChEBI" id="CHEBI:13193"/>
        <dbReference type="ChEBI" id="CHEBI:15588"/>
        <dbReference type="ChEBI" id="CHEBI:16452"/>
        <dbReference type="ChEBI" id="CHEBI:17499"/>
    </reaction>
    <physiologicalReaction direction="left-to-right" evidence="14">
        <dbReference type="Rhea" id="RHEA:67461"/>
    </physiologicalReaction>
</comment>
<comment type="function">
    <text evidence="13">Catalyzes the oxidation of D-2-hydroxyglutarate (D-2-HG) to alpha-ketoglutarate. Also catalyzes the oxidation of other D-2-hydroxyacids, such as D-malate (D-MAL) and D-lactate (D-LAC). Exhibits high activities towards D-2-HG and D-MAL but a very weak activity towards D-LAC.</text>
</comment>
<evidence type="ECO:0000313" key="18">
    <source>
        <dbReference type="Proteomes" id="UP000525205"/>
    </source>
</evidence>